<proteinExistence type="inferred from homology"/>
<evidence type="ECO:0000313" key="7">
    <source>
        <dbReference type="EMBL" id="NOE18663.1"/>
    </source>
</evidence>
<dbReference type="PANTHER" id="PTHR34001:SF3">
    <property type="entry name" value="BLL7405 PROTEIN"/>
    <property type="match status" value="1"/>
</dbReference>
<evidence type="ECO:0000259" key="5">
    <source>
        <dbReference type="Pfam" id="PF13505"/>
    </source>
</evidence>
<comment type="similarity">
    <text evidence="4">Belongs to the Omp25/RopB family.</text>
</comment>
<dbReference type="InterPro" id="IPR011250">
    <property type="entry name" value="OMP/PagP_B-barrel"/>
</dbReference>
<reference evidence="7 9" key="1">
    <citation type="submission" date="2019-12" db="EMBL/GenBank/DDBJ databases">
        <title>Ruegeria JWLKs population differentiation of coral mucus and skeleton niches.</title>
        <authorList>
            <person name="Luo D."/>
        </authorList>
    </citation>
    <scope>NUCLEOTIDE SEQUENCE</scope>
    <source>
        <strain evidence="7">HKCCD6181</strain>
        <strain evidence="6 9">HKCCD6238</strain>
    </source>
</reference>
<accession>A0AA90YWS9</accession>
<dbReference type="Proteomes" id="UP000599383">
    <property type="component" value="Unassembled WGS sequence"/>
</dbReference>
<evidence type="ECO:0000313" key="9">
    <source>
        <dbReference type="Proteomes" id="UP000599383"/>
    </source>
</evidence>
<dbReference type="Proteomes" id="UP000597886">
    <property type="component" value="Unassembled WGS sequence"/>
</dbReference>
<protein>
    <submittedName>
        <fullName evidence="7">Outer membrane beta-barrel protein</fullName>
    </submittedName>
</protein>
<gene>
    <name evidence="6" type="ORF">GS617_11720</name>
    <name evidence="7" type="ORF">GS634_11095</name>
</gene>
<name>A0AA90YWS9_9RHOB</name>
<evidence type="ECO:0000256" key="4">
    <source>
        <dbReference type="ARBA" id="ARBA00038306"/>
    </source>
</evidence>
<dbReference type="EMBL" id="WVRA01000003">
    <property type="protein sequence ID" value="NOE18663.1"/>
    <property type="molecule type" value="Genomic_DNA"/>
</dbReference>
<evidence type="ECO:0000256" key="3">
    <source>
        <dbReference type="ARBA" id="ARBA00023136"/>
    </source>
</evidence>
<dbReference type="EMBL" id="WVQY01000004">
    <property type="protein sequence ID" value="NOD30942.1"/>
    <property type="molecule type" value="Genomic_DNA"/>
</dbReference>
<evidence type="ECO:0000313" key="6">
    <source>
        <dbReference type="EMBL" id="NOD30942.1"/>
    </source>
</evidence>
<keyword evidence="2" id="KW-0732">Signal</keyword>
<dbReference type="InterPro" id="IPR051692">
    <property type="entry name" value="OMP-like"/>
</dbReference>
<feature type="domain" description="Outer membrane protein beta-barrel" evidence="5">
    <location>
        <begin position="74"/>
        <end position="258"/>
    </location>
</feature>
<dbReference type="Gene3D" id="2.40.160.20">
    <property type="match status" value="1"/>
</dbReference>
<sequence>MEVRVPILNSFRTLSLVKTLPLASVVTFFASATIAGDLKGTTTDPVVISPKKFSSDVSAFYLGIAGGYASGWDDRFGLRTPAGLFDIGDLNVSGAYGGFRGGWRGVLPSRWGRDFVYGFEVSYDFGSLDDSVRTQISGADVQGGTEVSDVLSLRYRSGLTSRNGRVLYFFSVGYLWGDVETTNNIATGTSTQNFAVSDRRGGYTASIGAEHKLTDNWSVTGEYEYVQFKSEDVQFGSGFSTKSTPKYGGLRFGLNYTF</sequence>
<organism evidence="7 8">
    <name type="scientific">Ruegeria atlantica</name>
    <dbReference type="NCBI Taxonomy" id="81569"/>
    <lineage>
        <taxon>Bacteria</taxon>
        <taxon>Pseudomonadati</taxon>
        <taxon>Pseudomonadota</taxon>
        <taxon>Alphaproteobacteria</taxon>
        <taxon>Rhodobacterales</taxon>
        <taxon>Roseobacteraceae</taxon>
        <taxon>Ruegeria</taxon>
    </lineage>
</organism>
<keyword evidence="9" id="KW-1185">Reference proteome</keyword>
<evidence type="ECO:0000256" key="2">
    <source>
        <dbReference type="ARBA" id="ARBA00022729"/>
    </source>
</evidence>
<evidence type="ECO:0000313" key="8">
    <source>
        <dbReference type="Proteomes" id="UP000597886"/>
    </source>
</evidence>
<dbReference type="GO" id="GO:0016020">
    <property type="term" value="C:membrane"/>
    <property type="evidence" value="ECO:0007669"/>
    <property type="project" value="UniProtKB-SubCell"/>
</dbReference>
<dbReference type="InterPro" id="IPR027385">
    <property type="entry name" value="Beta-barrel_OMP"/>
</dbReference>
<dbReference type="SUPFAM" id="SSF56925">
    <property type="entry name" value="OMPA-like"/>
    <property type="match status" value="1"/>
</dbReference>
<comment type="subcellular location">
    <subcellularLocation>
        <location evidence="1">Membrane</location>
    </subcellularLocation>
</comment>
<keyword evidence="3" id="KW-0472">Membrane</keyword>
<dbReference type="AlphaFoldDB" id="A0AA90YWS9"/>
<dbReference type="Pfam" id="PF13505">
    <property type="entry name" value="OMP_b-brl"/>
    <property type="match status" value="1"/>
</dbReference>
<evidence type="ECO:0000256" key="1">
    <source>
        <dbReference type="ARBA" id="ARBA00004370"/>
    </source>
</evidence>
<comment type="caution">
    <text evidence="7">The sequence shown here is derived from an EMBL/GenBank/DDBJ whole genome shotgun (WGS) entry which is preliminary data.</text>
</comment>
<dbReference type="PANTHER" id="PTHR34001">
    <property type="entry name" value="BLL7405 PROTEIN"/>
    <property type="match status" value="1"/>
</dbReference>